<keyword evidence="3" id="KW-1185">Reference proteome</keyword>
<reference evidence="2 3" key="1">
    <citation type="journal article" date="2023" name="IScience">
        <title>Expanded male sex-determining region conserved during the evolution of homothallism in the green alga Volvox.</title>
        <authorList>
            <person name="Yamamoto K."/>
            <person name="Matsuzaki R."/>
            <person name="Mahakham W."/>
            <person name="Heman W."/>
            <person name="Sekimoto H."/>
            <person name="Kawachi M."/>
            <person name="Minakuchi Y."/>
            <person name="Toyoda A."/>
            <person name="Nozaki H."/>
        </authorList>
    </citation>
    <scope>NUCLEOTIDE SEQUENCE [LARGE SCALE GENOMIC DNA]</scope>
    <source>
        <strain evidence="2 3">NIES-4468</strain>
    </source>
</reference>
<evidence type="ECO:0000256" key="1">
    <source>
        <dbReference type="SAM" id="MobiDB-lite"/>
    </source>
</evidence>
<evidence type="ECO:0000313" key="3">
    <source>
        <dbReference type="Proteomes" id="UP001165090"/>
    </source>
</evidence>
<comment type="caution">
    <text evidence="2">The sequence shown here is derived from an EMBL/GenBank/DDBJ whole genome shotgun (WGS) entry which is preliminary data.</text>
</comment>
<feature type="non-terminal residue" evidence="2">
    <location>
        <position position="1"/>
    </location>
</feature>
<protein>
    <submittedName>
        <fullName evidence="2">Uncharacterized protein</fullName>
    </submittedName>
</protein>
<evidence type="ECO:0000313" key="2">
    <source>
        <dbReference type="EMBL" id="GLI61132.1"/>
    </source>
</evidence>
<dbReference type="EMBL" id="BSDZ01000009">
    <property type="protein sequence ID" value="GLI61132.1"/>
    <property type="molecule type" value="Genomic_DNA"/>
</dbReference>
<name>A0ABQ5RVS4_9CHLO</name>
<feature type="region of interest" description="Disordered" evidence="1">
    <location>
        <begin position="83"/>
        <end position="107"/>
    </location>
</feature>
<dbReference type="Proteomes" id="UP001165090">
    <property type="component" value="Unassembled WGS sequence"/>
</dbReference>
<feature type="non-terminal residue" evidence="2">
    <location>
        <position position="150"/>
    </location>
</feature>
<accession>A0ABQ5RVS4</accession>
<sequence length="150" mass="16615">GPPVYPDTSYRRLMVDSLGLGLPTDDDMIAQLLNDIEGGGPGVIGEELFVRVEPTSSSSSADHFDILHACGATEDTTITALETSSNKNQQGYSNELRQQNGENQEREQSFNELVELLRSDIAHAGFIEVLTWPLVLHEDNFRKLRRIDDG</sequence>
<organism evidence="2 3">
    <name type="scientific">Volvox africanus</name>
    <dbReference type="NCBI Taxonomy" id="51714"/>
    <lineage>
        <taxon>Eukaryota</taxon>
        <taxon>Viridiplantae</taxon>
        <taxon>Chlorophyta</taxon>
        <taxon>core chlorophytes</taxon>
        <taxon>Chlorophyceae</taxon>
        <taxon>CS clade</taxon>
        <taxon>Chlamydomonadales</taxon>
        <taxon>Volvocaceae</taxon>
        <taxon>Volvox</taxon>
    </lineage>
</organism>
<gene>
    <name evidence="2" type="ORF">VaNZ11_003407</name>
</gene>
<proteinExistence type="predicted"/>
<feature type="compositionally biased region" description="Polar residues" evidence="1">
    <location>
        <begin position="83"/>
        <end position="93"/>
    </location>
</feature>